<keyword evidence="2" id="KW-1185">Reference proteome</keyword>
<accession>A0A1B0A1G8</accession>
<reference evidence="2" key="1">
    <citation type="submission" date="2014-03" db="EMBL/GenBank/DDBJ databases">
        <authorList>
            <person name="Aksoy S."/>
            <person name="Warren W."/>
            <person name="Wilson R.K."/>
        </authorList>
    </citation>
    <scope>NUCLEOTIDE SEQUENCE [LARGE SCALE GENOMIC DNA]</scope>
    <source>
        <strain evidence="2">IAEA</strain>
    </source>
</reference>
<reference evidence="1" key="2">
    <citation type="submission" date="2020-05" db="UniProtKB">
        <authorList>
            <consortium name="EnsemblMetazoa"/>
        </authorList>
    </citation>
    <scope>IDENTIFICATION</scope>
    <source>
        <strain evidence="1">IAEA</strain>
    </source>
</reference>
<protein>
    <submittedName>
        <fullName evidence="1">Uncharacterized protein</fullName>
    </submittedName>
</protein>
<organism evidence="1 2">
    <name type="scientific">Glossina pallidipes</name>
    <name type="common">Tsetse fly</name>
    <dbReference type="NCBI Taxonomy" id="7398"/>
    <lineage>
        <taxon>Eukaryota</taxon>
        <taxon>Metazoa</taxon>
        <taxon>Ecdysozoa</taxon>
        <taxon>Arthropoda</taxon>
        <taxon>Hexapoda</taxon>
        <taxon>Insecta</taxon>
        <taxon>Pterygota</taxon>
        <taxon>Neoptera</taxon>
        <taxon>Endopterygota</taxon>
        <taxon>Diptera</taxon>
        <taxon>Brachycera</taxon>
        <taxon>Muscomorpha</taxon>
        <taxon>Hippoboscoidea</taxon>
        <taxon>Glossinidae</taxon>
        <taxon>Glossina</taxon>
    </lineage>
</organism>
<evidence type="ECO:0000313" key="2">
    <source>
        <dbReference type="Proteomes" id="UP000092445"/>
    </source>
</evidence>
<dbReference type="Proteomes" id="UP000092445">
    <property type="component" value="Unassembled WGS sequence"/>
</dbReference>
<evidence type="ECO:0000313" key="1">
    <source>
        <dbReference type="EnsemblMetazoa" id="GPAI031584-PA"/>
    </source>
</evidence>
<name>A0A1B0A1G8_GLOPL</name>
<dbReference type="VEuPathDB" id="VectorBase:GPAI031584"/>
<sequence>MCQRHRIPTEMRIFNALRYVRSIHSERNATKYSFSNGCSRLNFKWPITKYVHKLFTPFVKFKIDYLRFIWIGSSHQIFTTIRLPKSLHFKLSQLQFCVQHVQLRARRRFLVFIGLEPPVLALKSTTERSLKHQTPLHT</sequence>
<proteinExistence type="predicted"/>
<dbReference type="EnsemblMetazoa" id="GPAI031584-RA">
    <property type="protein sequence ID" value="GPAI031584-PA"/>
    <property type="gene ID" value="GPAI031584"/>
</dbReference>
<dbReference type="AlphaFoldDB" id="A0A1B0A1G8"/>